<keyword evidence="2" id="KW-0274">FAD</keyword>
<dbReference type="STRING" id="92696.A0A4R0RFZ4"/>
<comment type="caution">
    <text evidence="4">The sequence shown here is derived from an EMBL/GenBank/DDBJ whole genome shotgun (WGS) entry which is preliminary data.</text>
</comment>
<proteinExistence type="predicted"/>
<evidence type="ECO:0000256" key="1">
    <source>
        <dbReference type="ARBA" id="ARBA00022630"/>
    </source>
</evidence>
<dbReference type="Proteomes" id="UP000292702">
    <property type="component" value="Unassembled WGS sequence"/>
</dbReference>
<dbReference type="InterPro" id="IPR050982">
    <property type="entry name" value="Auxin_biosynth/cation_transpt"/>
</dbReference>
<dbReference type="InterPro" id="IPR032710">
    <property type="entry name" value="NTF2-like_dom_sf"/>
</dbReference>
<name>A0A4R0RFZ4_9APHY</name>
<keyword evidence="3" id="KW-0560">Oxidoreductase</keyword>
<dbReference type="PANTHER" id="PTHR43539:SF68">
    <property type="entry name" value="FLAVIN-BINDING MONOOXYGENASE-LIKE PROTEIN (AFU_ORTHOLOGUE AFUA_4G09220)"/>
    <property type="match status" value="1"/>
</dbReference>
<organism evidence="4 5">
    <name type="scientific">Steccherinum ochraceum</name>
    <dbReference type="NCBI Taxonomy" id="92696"/>
    <lineage>
        <taxon>Eukaryota</taxon>
        <taxon>Fungi</taxon>
        <taxon>Dikarya</taxon>
        <taxon>Basidiomycota</taxon>
        <taxon>Agaricomycotina</taxon>
        <taxon>Agaricomycetes</taxon>
        <taxon>Polyporales</taxon>
        <taxon>Steccherinaceae</taxon>
        <taxon>Steccherinum</taxon>
    </lineage>
</organism>
<dbReference type="SUPFAM" id="SSF51905">
    <property type="entry name" value="FAD/NAD(P)-binding domain"/>
    <property type="match status" value="2"/>
</dbReference>
<dbReference type="OrthoDB" id="74360at2759"/>
<accession>A0A4R0RFZ4</accession>
<dbReference type="Gene3D" id="3.50.50.60">
    <property type="entry name" value="FAD/NAD(P)-binding domain"/>
    <property type="match status" value="1"/>
</dbReference>
<dbReference type="SUPFAM" id="SSF54427">
    <property type="entry name" value="NTF2-like"/>
    <property type="match status" value="1"/>
</dbReference>
<dbReference type="GO" id="GO:0050660">
    <property type="term" value="F:flavin adenine dinucleotide binding"/>
    <property type="evidence" value="ECO:0007669"/>
    <property type="project" value="InterPro"/>
</dbReference>
<evidence type="ECO:0000256" key="3">
    <source>
        <dbReference type="ARBA" id="ARBA00023002"/>
    </source>
</evidence>
<dbReference type="GO" id="GO:0050661">
    <property type="term" value="F:NADP binding"/>
    <property type="evidence" value="ECO:0007669"/>
    <property type="project" value="InterPro"/>
</dbReference>
<gene>
    <name evidence="4" type="ORF">EIP91_000436</name>
</gene>
<keyword evidence="1" id="KW-0285">Flavoprotein</keyword>
<sequence>MEAQQESFTAKEVAAAWLADYAGAVTAGDVQAISNTILPDGWYRDVLTLTWDYRALEGKDKIVRFLSQLLKPGQIFDFALAEDPLYAPKHIPETGGVEAVFSYETAVVHGRGYARLVRGPSGVWKALSVCMMAMDLRGHEESGYELGIYGDHTLAWSDVSRGRKAAIEANPYVLIVGCGQTGLQIAARFKQMNIPSIVIEKNERVGDNWRKRYPTLTLHTIRNHHQMLYQPYPHNWPLFTPRDKVAEWLEAYAATQDLVIWTNSHIDGRPRYHDGRRKWEVNINRGGQRITIHPAHIVMATGTFGDPILPQLKDQQSFTGTTLHAAHYQGGALYAGKRVVVVGAGNSGIDICQDLCFHGAKSVAMIQRSSSCVVSGDKTAEALRRVWEDGLPVEVGDFKFGATSLGQLKKFMQTQTDVMWENEKELYAKLRKGGVALNMGPEGEGQLLLIWERGGGYWLDKGGADLIAAGHIRVKQGVQIFSFSKTGLVFEDGTHLEADAVIFATGFTNIRDCSRKIFGDEVIDRTGPVYGLDAEGELRGSYRPTGHPGLWFGTGDFYNSRFMSKQLAIQIKTIEIGLIHKSSSREAVPSDTKVQTIRAKL</sequence>
<evidence type="ECO:0000313" key="5">
    <source>
        <dbReference type="Proteomes" id="UP000292702"/>
    </source>
</evidence>
<evidence type="ECO:0008006" key="6">
    <source>
        <dbReference type="Google" id="ProtNLM"/>
    </source>
</evidence>
<dbReference type="AlphaFoldDB" id="A0A4R0RFZ4"/>
<dbReference type="InterPro" id="IPR036188">
    <property type="entry name" value="FAD/NAD-bd_sf"/>
</dbReference>
<reference evidence="4 5" key="1">
    <citation type="submission" date="2018-11" db="EMBL/GenBank/DDBJ databases">
        <title>Genome assembly of Steccherinum ochraceum LE-BIN_3174, the white-rot fungus of the Steccherinaceae family (The Residual Polyporoid clade, Polyporales, Basidiomycota).</title>
        <authorList>
            <person name="Fedorova T.V."/>
            <person name="Glazunova O.A."/>
            <person name="Landesman E.O."/>
            <person name="Moiseenko K.V."/>
            <person name="Psurtseva N.V."/>
            <person name="Savinova O.S."/>
            <person name="Shakhova N.V."/>
            <person name="Tyazhelova T.V."/>
            <person name="Vasina D.V."/>
        </authorList>
    </citation>
    <scope>NUCLEOTIDE SEQUENCE [LARGE SCALE GENOMIC DNA]</scope>
    <source>
        <strain evidence="4 5">LE-BIN_3174</strain>
    </source>
</reference>
<evidence type="ECO:0000313" key="4">
    <source>
        <dbReference type="EMBL" id="TCD67151.1"/>
    </source>
</evidence>
<dbReference type="Pfam" id="PF00743">
    <property type="entry name" value="FMO-like"/>
    <property type="match status" value="1"/>
</dbReference>
<dbReference type="PANTHER" id="PTHR43539">
    <property type="entry name" value="FLAVIN-BINDING MONOOXYGENASE-LIKE PROTEIN (AFU_ORTHOLOGUE AFUA_4G09220)"/>
    <property type="match status" value="1"/>
</dbReference>
<dbReference type="GO" id="GO:0004499">
    <property type="term" value="F:N,N-dimethylaniline monooxygenase activity"/>
    <property type="evidence" value="ECO:0007669"/>
    <property type="project" value="InterPro"/>
</dbReference>
<dbReference type="InterPro" id="IPR020946">
    <property type="entry name" value="Flavin_mOase-like"/>
</dbReference>
<evidence type="ECO:0000256" key="2">
    <source>
        <dbReference type="ARBA" id="ARBA00022827"/>
    </source>
</evidence>
<protein>
    <recommendedName>
        <fullName evidence="6">FAD/NAD(P)-binding domain-containing protein</fullName>
    </recommendedName>
</protein>
<keyword evidence="5" id="KW-1185">Reference proteome</keyword>
<dbReference type="EMBL" id="RWJN01000108">
    <property type="protein sequence ID" value="TCD67151.1"/>
    <property type="molecule type" value="Genomic_DNA"/>
</dbReference>